<dbReference type="GO" id="GO:0071821">
    <property type="term" value="C:FANCM-MHF complex"/>
    <property type="evidence" value="ECO:0007669"/>
    <property type="project" value="TreeGrafter"/>
</dbReference>
<feature type="compositionally biased region" description="Acidic residues" evidence="5">
    <location>
        <begin position="347"/>
        <end position="366"/>
    </location>
</feature>
<evidence type="ECO:0000256" key="5">
    <source>
        <dbReference type="SAM" id="MobiDB-lite"/>
    </source>
</evidence>
<dbReference type="GO" id="GO:0000712">
    <property type="term" value="P:resolution of meiotic recombination intermediates"/>
    <property type="evidence" value="ECO:0007669"/>
    <property type="project" value="TreeGrafter"/>
</dbReference>
<feature type="compositionally biased region" description="Low complexity" evidence="5">
    <location>
        <begin position="57"/>
        <end position="90"/>
    </location>
</feature>
<evidence type="ECO:0000256" key="4">
    <source>
        <dbReference type="ARBA" id="ARBA00023242"/>
    </source>
</evidence>
<dbReference type="PANTHER" id="PTHR22980">
    <property type="entry name" value="CORTISTATIN"/>
    <property type="match status" value="1"/>
</dbReference>
<dbReference type="Pfam" id="PF15511">
    <property type="entry name" value="CENP-T_C"/>
    <property type="match status" value="1"/>
</dbReference>
<reference evidence="7" key="1">
    <citation type="journal article" date="2020" name="Stud. Mycol.">
        <title>101 Dothideomycetes genomes: a test case for predicting lifestyles and emergence of pathogens.</title>
        <authorList>
            <person name="Haridas S."/>
            <person name="Albert R."/>
            <person name="Binder M."/>
            <person name="Bloem J."/>
            <person name="Labutti K."/>
            <person name="Salamov A."/>
            <person name="Andreopoulos B."/>
            <person name="Baker S."/>
            <person name="Barry K."/>
            <person name="Bills G."/>
            <person name="Bluhm B."/>
            <person name="Cannon C."/>
            <person name="Castanera R."/>
            <person name="Culley D."/>
            <person name="Daum C."/>
            <person name="Ezra D."/>
            <person name="Gonzalez J."/>
            <person name="Henrissat B."/>
            <person name="Kuo A."/>
            <person name="Liang C."/>
            <person name="Lipzen A."/>
            <person name="Lutzoni F."/>
            <person name="Magnuson J."/>
            <person name="Mondo S."/>
            <person name="Nolan M."/>
            <person name="Ohm R."/>
            <person name="Pangilinan J."/>
            <person name="Park H.-J."/>
            <person name="Ramirez L."/>
            <person name="Alfaro M."/>
            <person name="Sun H."/>
            <person name="Tritt A."/>
            <person name="Yoshinaga Y."/>
            <person name="Zwiers L.-H."/>
            <person name="Turgeon B."/>
            <person name="Goodwin S."/>
            <person name="Spatafora J."/>
            <person name="Crous P."/>
            <person name="Grigoriev I."/>
        </authorList>
    </citation>
    <scope>NUCLEOTIDE SEQUENCE</scope>
    <source>
        <strain evidence="7">CBS 690.94</strain>
    </source>
</reference>
<dbReference type="InterPro" id="IPR009072">
    <property type="entry name" value="Histone-fold"/>
</dbReference>
<dbReference type="GO" id="GO:0031297">
    <property type="term" value="P:replication fork processing"/>
    <property type="evidence" value="ECO:0007669"/>
    <property type="project" value="TreeGrafter"/>
</dbReference>
<feature type="region of interest" description="Disordered" evidence="5">
    <location>
        <begin position="313"/>
        <end position="426"/>
    </location>
</feature>
<dbReference type="Gene3D" id="1.10.20.10">
    <property type="entry name" value="Histone, subunit A"/>
    <property type="match status" value="1"/>
</dbReference>
<feature type="domain" description="CENP-T/Histone H4 histone fold" evidence="6">
    <location>
        <begin position="436"/>
        <end position="539"/>
    </location>
</feature>
<feature type="region of interest" description="Disordered" evidence="5">
    <location>
        <begin position="1"/>
        <end position="199"/>
    </location>
</feature>
<keyword evidence="3" id="KW-0158">Chromosome</keyword>
<dbReference type="GO" id="GO:0005694">
    <property type="term" value="C:chromosome"/>
    <property type="evidence" value="ECO:0007669"/>
    <property type="project" value="UniProtKB-SubCell"/>
</dbReference>
<dbReference type="OrthoDB" id="10071681at2759"/>
<keyword evidence="8" id="KW-1185">Reference proteome</keyword>
<organism evidence="7 8">
    <name type="scientific">Karstenula rhodostoma CBS 690.94</name>
    <dbReference type="NCBI Taxonomy" id="1392251"/>
    <lineage>
        <taxon>Eukaryota</taxon>
        <taxon>Fungi</taxon>
        <taxon>Dikarya</taxon>
        <taxon>Ascomycota</taxon>
        <taxon>Pezizomycotina</taxon>
        <taxon>Dothideomycetes</taxon>
        <taxon>Pleosporomycetidae</taxon>
        <taxon>Pleosporales</taxon>
        <taxon>Massarineae</taxon>
        <taxon>Didymosphaeriaceae</taxon>
        <taxon>Karstenula</taxon>
    </lineage>
</organism>
<evidence type="ECO:0000313" key="7">
    <source>
        <dbReference type="EMBL" id="KAF2440231.1"/>
    </source>
</evidence>
<evidence type="ECO:0000256" key="2">
    <source>
        <dbReference type="ARBA" id="ARBA00004286"/>
    </source>
</evidence>
<name>A0A9P4PC02_9PLEO</name>
<comment type="subcellular location">
    <subcellularLocation>
        <location evidence="2">Chromosome</location>
    </subcellularLocation>
    <subcellularLocation>
        <location evidence="1">Nucleus</location>
    </subcellularLocation>
</comment>
<evidence type="ECO:0000313" key="8">
    <source>
        <dbReference type="Proteomes" id="UP000799764"/>
    </source>
</evidence>
<protein>
    <recommendedName>
        <fullName evidence="6">CENP-T/Histone H4 histone fold domain-containing protein</fullName>
    </recommendedName>
</protein>
<dbReference type="GO" id="GO:0003682">
    <property type="term" value="F:chromatin binding"/>
    <property type="evidence" value="ECO:0007669"/>
    <property type="project" value="TreeGrafter"/>
</dbReference>
<evidence type="ECO:0000256" key="3">
    <source>
        <dbReference type="ARBA" id="ARBA00022454"/>
    </source>
</evidence>
<comment type="caution">
    <text evidence="7">The sequence shown here is derived from an EMBL/GenBank/DDBJ whole genome shotgun (WGS) entry which is preliminary data.</text>
</comment>
<dbReference type="AlphaFoldDB" id="A0A9P4PC02"/>
<dbReference type="Proteomes" id="UP000799764">
    <property type="component" value="Unassembled WGS sequence"/>
</dbReference>
<feature type="compositionally biased region" description="Basic and acidic residues" evidence="5">
    <location>
        <begin position="113"/>
        <end position="122"/>
    </location>
</feature>
<dbReference type="InterPro" id="IPR035425">
    <property type="entry name" value="CENP-T/H4_C"/>
</dbReference>
<dbReference type="PANTHER" id="PTHR22980:SF5">
    <property type="entry name" value="CENP-T_HISTONE H4 HISTONE FOLD DOMAIN-CONTAINING PROTEIN"/>
    <property type="match status" value="1"/>
</dbReference>
<sequence>MSESARKKQRVSPRASGDATDHSSTLYNDLHRLASIAPKPVTPFRRAASAGVTPRSATIRTPGTARTPRGGPATRPLPARRAAPTTPHAIRALRERANAARTPGHVRRRSGRVQRETPRDFLRNLSRVLARDTQPIEPTPATHPRNRRSALDLPDIDDDDDEPAAPRLSMPLDDMYDDDSFNEEPPRPSLLAPLPDYDYDNGTVQSVEFGRRARSEDPRLDRVFGRRISEQFGDLHDLTINGDEYELDGNFINRRGTLLPNDLLEQEEEEGDDTEAEIRALTGRRGRASDGDLGVFGDAEGEDEEPTFRFTIPQRLHVPAEDEEDGEEEDEYGEVDEETQRGMNETIIEDGEDEQPPVDLAYDDDTAPALASDNETGPLEIAGWESEPDAADDEDLQAYRGEVSAIDRSLQTPAPETPAKKRAGRQRRALNISRFGHEYPSFPAATVKTLANGFIKSQGSKSKISKDTLEALVQTSDFFFEQVGEDLAAYAQHAGRKMIEESDVIALLKRTRQVTDSSTYFSLAQKLLPRELLQQLRMEPLPKLRRQKRKRMEVVPEEDEDE</sequence>
<keyword evidence="4" id="KW-0539">Nucleus</keyword>
<feature type="compositionally biased region" description="Acidic residues" evidence="5">
    <location>
        <begin position="154"/>
        <end position="163"/>
    </location>
</feature>
<dbReference type="CDD" id="cd22920">
    <property type="entry name" value="HFD_CENP-T"/>
    <property type="match status" value="1"/>
</dbReference>
<evidence type="ECO:0000259" key="6">
    <source>
        <dbReference type="Pfam" id="PF15511"/>
    </source>
</evidence>
<feature type="compositionally biased region" description="Acidic residues" evidence="5">
    <location>
        <begin position="321"/>
        <end position="337"/>
    </location>
</feature>
<proteinExistence type="predicted"/>
<accession>A0A9P4PC02</accession>
<dbReference type="EMBL" id="MU001507">
    <property type="protein sequence ID" value="KAF2440231.1"/>
    <property type="molecule type" value="Genomic_DNA"/>
</dbReference>
<dbReference type="SUPFAM" id="SSF47113">
    <property type="entry name" value="Histone-fold"/>
    <property type="match status" value="1"/>
</dbReference>
<gene>
    <name evidence="7" type="ORF">P171DRAFT_97146</name>
</gene>
<feature type="compositionally biased region" description="Acidic residues" evidence="5">
    <location>
        <begin position="386"/>
        <end position="396"/>
    </location>
</feature>
<evidence type="ECO:0000256" key="1">
    <source>
        <dbReference type="ARBA" id="ARBA00004123"/>
    </source>
</evidence>
<dbReference type="GO" id="GO:0046982">
    <property type="term" value="F:protein heterodimerization activity"/>
    <property type="evidence" value="ECO:0007669"/>
    <property type="project" value="InterPro"/>
</dbReference>